<dbReference type="OrthoDB" id="1738717at2"/>
<evidence type="ECO:0000259" key="1">
    <source>
        <dbReference type="SMART" id="SM00858"/>
    </source>
</evidence>
<dbReference type="InterPro" id="IPR036732">
    <property type="entry name" value="AFP_Neu5c_C_sf"/>
</dbReference>
<dbReference type="EMBL" id="ACXX02000006">
    <property type="protein sequence ID" value="EGD47778.1"/>
    <property type="molecule type" value="Genomic_DNA"/>
</dbReference>
<reference evidence="2" key="2">
    <citation type="submission" date="2011-01" db="EMBL/GenBank/DDBJ databases">
        <title>The Non-contiguous Finished genome of Clostridium papyrosolvens.</title>
        <authorList>
            <person name="Lucas S."/>
            <person name="Copeland A."/>
            <person name="Lapidus A."/>
            <person name="Cheng J.-F."/>
            <person name="Goodwin L."/>
            <person name="Pitluck S."/>
            <person name="Misra M."/>
            <person name="Chertkov O."/>
            <person name="Detter J.C."/>
            <person name="Han C."/>
            <person name="Tapia R."/>
            <person name="Land M."/>
            <person name="Hauser L."/>
            <person name="Kyrpides N."/>
            <person name="Ivanova N."/>
            <person name="Pagani I."/>
            <person name="Mouttaki H."/>
            <person name="He Z."/>
            <person name="Zhou J."/>
            <person name="Hemme C.L."/>
            <person name="Woyke T."/>
        </authorList>
    </citation>
    <scope>NUCLEOTIDE SEQUENCE [LARGE SCALE GENOMIC DNA]</scope>
    <source>
        <strain evidence="2">DSM 2782</strain>
    </source>
</reference>
<dbReference type="Proteomes" id="UP000003860">
    <property type="component" value="Unassembled WGS sequence"/>
</dbReference>
<proteinExistence type="predicted"/>
<protein>
    <submittedName>
        <fullName evidence="2">SAF domain protein</fullName>
    </submittedName>
</protein>
<gene>
    <name evidence="2" type="ORF">Cpap_2181</name>
</gene>
<dbReference type="Gene3D" id="3.90.1210.10">
    <property type="entry name" value="Antifreeze-like/N-acetylneuraminic acid synthase C-terminal domain"/>
    <property type="match status" value="1"/>
</dbReference>
<dbReference type="AlphaFoldDB" id="F1TCR1"/>
<dbReference type="Pfam" id="PF08666">
    <property type="entry name" value="SAF"/>
    <property type="match status" value="1"/>
</dbReference>
<name>F1TCR1_9FIRM</name>
<keyword evidence="3" id="KW-1185">Reference proteome</keyword>
<evidence type="ECO:0000313" key="3">
    <source>
        <dbReference type="Proteomes" id="UP000003860"/>
    </source>
</evidence>
<dbReference type="CDD" id="cd11614">
    <property type="entry name" value="SAF_CpaB_FlgA_like"/>
    <property type="match status" value="1"/>
</dbReference>
<dbReference type="eggNOG" id="ENOG5033RDB">
    <property type="taxonomic scope" value="Bacteria"/>
</dbReference>
<dbReference type="SUPFAM" id="SSF51269">
    <property type="entry name" value="AFP III-like domain"/>
    <property type="match status" value="1"/>
</dbReference>
<dbReference type="STRING" id="588581.Cpap_2181"/>
<accession>F1TCR1</accession>
<evidence type="ECO:0000313" key="2">
    <source>
        <dbReference type="EMBL" id="EGD47778.1"/>
    </source>
</evidence>
<sequence>MSKRLIIKTILICLGLFLILDSAIFAYIFTKYPINTEKTVAVVVATENIKEGTVIEEGFLRKKQVYASGVNSGVETEIGNVAGKKALTNIHRDDYIRAHDLLERKDWYRDDERIIILPVSMEERLANLIRKGSYVDIRLQRDTSEVTEDILYKIQVKDVLDDAGIALDSKSAVNSKTAYLKLILGKTDREKIYSASRSGKLIYELYCDSTQKARGG</sequence>
<comment type="caution">
    <text evidence="2">The sequence shown here is derived from an EMBL/GenBank/DDBJ whole genome shotgun (WGS) entry which is preliminary data.</text>
</comment>
<reference evidence="2" key="1">
    <citation type="submission" date="2009-07" db="EMBL/GenBank/DDBJ databases">
        <authorList>
            <consortium name="US DOE Joint Genome Institute (JGI-PGF)"/>
            <person name="Lucas S."/>
            <person name="Copeland A."/>
            <person name="Lapidus A."/>
            <person name="Glavina del Rio T."/>
            <person name="Tice H."/>
            <person name="Bruce D."/>
            <person name="Goodwin L."/>
            <person name="Pitluck S."/>
            <person name="Larimer F."/>
            <person name="Land M.L."/>
            <person name="Mouttaki H."/>
            <person name="He Z."/>
            <person name="Zhou J."/>
            <person name="Hemme C.L."/>
        </authorList>
    </citation>
    <scope>NUCLEOTIDE SEQUENCE [LARGE SCALE GENOMIC DNA]</scope>
    <source>
        <strain evidence="2">DSM 2782</strain>
    </source>
</reference>
<organism evidence="2 3">
    <name type="scientific">Ruminiclostridium papyrosolvens DSM 2782</name>
    <dbReference type="NCBI Taxonomy" id="588581"/>
    <lineage>
        <taxon>Bacteria</taxon>
        <taxon>Bacillati</taxon>
        <taxon>Bacillota</taxon>
        <taxon>Clostridia</taxon>
        <taxon>Eubacteriales</taxon>
        <taxon>Oscillospiraceae</taxon>
        <taxon>Ruminiclostridium</taxon>
    </lineage>
</organism>
<feature type="domain" description="SAF" evidence="1">
    <location>
        <begin position="40"/>
        <end position="102"/>
    </location>
</feature>
<dbReference type="RefSeq" id="WP_004619114.1">
    <property type="nucleotide sequence ID" value="NZ_ACXX02000006.1"/>
</dbReference>
<dbReference type="SMART" id="SM00858">
    <property type="entry name" value="SAF"/>
    <property type="match status" value="1"/>
</dbReference>
<dbReference type="InterPro" id="IPR013974">
    <property type="entry name" value="SAF"/>
</dbReference>